<reference evidence="1 2" key="1">
    <citation type="submission" date="2019-08" db="EMBL/GenBank/DDBJ databases">
        <title>In-depth cultivation of the pig gut microbiome towards novel bacterial diversity and tailored functional studies.</title>
        <authorList>
            <person name="Wylensek D."/>
            <person name="Hitch T.C.A."/>
            <person name="Clavel T."/>
        </authorList>
    </citation>
    <scope>NUCLEOTIDE SEQUENCE [LARGE SCALE GENOMIC DNA]</scope>
    <source>
        <strain evidence="1 2">LKV-178-WT-2C</strain>
    </source>
</reference>
<gene>
    <name evidence="1" type="ORF">FYJ72_06370</name>
</gene>
<comment type="caution">
    <text evidence="1">The sequence shown here is derived from an EMBL/GenBank/DDBJ whole genome shotgun (WGS) entry which is preliminary data.</text>
</comment>
<evidence type="ECO:0000313" key="1">
    <source>
        <dbReference type="EMBL" id="MST77309.1"/>
    </source>
</evidence>
<dbReference type="EMBL" id="VUNF01000009">
    <property type="protein sequence ID" value="MST77309.1"/>
    <property type="molecule type" value="Genomic_DNA"/>
</dbReference>
<proteinExistence type="predicted"/>
<dbReference type="RefSeq" id="WP_154480793.1">
    <property type="nucleotide sequence ID" value="NZ_JAPDUV010000001.1"/>
</dbReference>
<sequence length="112" mass="12837">MNYNIETTPHFEKELKDLAKRYKSMKQDFGKFKDSLKEDPFQGVDLGGGLRKIRMAIDSKRKGKAGGARVITYTTLVDENTGEVWLIEIYDKSEFSTIKTDVIKKMLKELGL</sequence>
<dbReference type="AlphaFoldDB" id="A0A6I2U0L8"/>
<accession>A0A6I2U0L8</accession>
<dbReference type="Gene3D" id="3.30.2310.20">
    <property type="entry name" value="RelE-like"/>
    <property type="match status" value="1"/>
</dbReference>
<protein>
    <submittedName>
        <fullName evidence="1">Addiction module toxin RelE</fullName>
    </submittedName>
</protein>
<organism evidence="1 2">
    <name type="scientific">Segatella copri</name>
    <dbReference type="NCBI Taxonomy" id="165179"/>
    <lineage>
        <taxon>Bacteria</taxon>
        <taxon>Pseudomonadati</taxon>
        <taxon>Bacteroidota</taxon>
        <taxon>Bacteroidia</taxon>
        <taxon>Bacteroidales</taxon>
        <taxon>Prevotellaceae</taxon>
        <taxon>Segatella</taxon>
    </lineage>
</organism>
<dbReference type="Proteomes" id="UP000450161">
    <property type="component" value="Unassembled WGS sequence"/>
</dbReference>
<dbReference type="InterPro" id="IPR035093">
    <property type="entry name" value="RelE/ParE_toxin_dom_sf"/>
</dbReference>
<evidence type="ECO:0000313" key="2">
    <source>
        <dbReference type="Proteomes" id="UP000450161"/>
    </source>
</evidence>
<name>A0A6I2U0L8_9BACT</name>